<geneLocation type="mitochondrion" evidence="20"/>
<evidence type="ECO:0000256" key="8">
    <source>
        <dbReference type="ARBA" id="ARBA00022692"/>
    </source>
</evidence>
<evidence type="ECO:0000256" key="9">
    <source>
        <dbReference type="ARBA" id="ARBA00022792"/>
    </source>
</evidence>
<sequence>MSKLYKIIFFSTMLMGTIVSISSYSWMSMWMGLEINLLSIIPLFSSSKNIYSSESSLKYFITQAMASLVLLFSIIMMLSSTEFITEKLNLTFSMMMNSALLTKIGAAPFHFWFPEVIEGLNWINSMILLTWQKIAPMVLMMNNLPSEDFLFCIIIMSLMISTMMGINQVSLRKILAFSSINHIAWMIAAMMISCSNWLVYFIIYSIININIIMIFMMTNSYFIKQIMMSLNLNKPLKLILMLNFFSLGGLPPFIGFLPKWLTINWLITNNFFMITFLLIVFTLIMLYIYTRLMFSILVFSFSESMVYSNQIKNKTFLIMSAFFLSSLILCTLMFNML</sequence>
<evidence type="ECO:0000313" key="20">
    <source>
        <dbReference type="EMBL" id="AXS66561.1"/>
    </source>
</evidence>
<name>A0A346RKG4_9CUCU</name>
<comment type="subcellular location">
    <subcellularLocation>
        <location evidence="2 18">Mitochondrion inner membrane</location>
        <topology evidence="2 18">Multi-pass membrane protein</topology>
    </subcellularLocation>
</comment>
<feature type="transmembrane region" description="Helical" evidence="18">
    <location>
        <begin position="90"/>
        <end position="113"/>
    </location>
</feature>
<feature type="transmembrane region" description="Helical" evidence="18">
    <location>
        <begin position="238"/>
        <end position="258"/>
    </location>
</feature>
<evidence type="ECO:0000256" key="4">
    <source>
        <dbReference type="ARBA" id="ARBA00012944"/>
    </source>
</evidence>
<feature type="transmembrane region" description="Helical" evidence="18">
    <location>
        <begin position="198"/>
        <end position="217"/>
    </location>
</feature>
<evidence type="ECO:0000256" key="5">
    <source>
        <dbReference type="ARBA" id="ARBA00021008"/>
    </source>
</evidence>
<evidence type="ECO:0000256" key="15">
    <source>
        <dbReference type="ARBA" id="ARBA00023128"/>
    </source>
</evidence>
<evidence type="ECO:0000256" key="10">
    <source>
        <dbReference type="ARBA" id="ARBA00022967"/>
    </source>
</evidence>
<feature type="transmembrane region" description="Helical" evidence="18">
    <location>
        <begin position="148"/>
        <end position="167"/>
    </location>
</feature>
<dbReference type="EC" id="7.1.1.2" evidence="4 18"/>
<evidence type="ECO:0000256" key="12">
    <source>
        <dbReference type="ARBA" id="ARBA00022989"/>
    </source>
</evidence>
<comment type="function">
    <text evidence="1">Core subunit of the mitochondrial membrane respiratory chain NADH dehydrogenase (Complex I) that is believed to belong to the minimal assembly required for catalysis. Complex I functions in the transfer of electrons from NADH to the respiratory chain. The immediate electron acceptor for the enzyme is believed to be ubiquinone.</text>
</comment>
<dbReference type="PANTHER" id="PTHR46552:SF1">
    <property type="entry name" value="NADH-UBIQUINONE OXIDOREDUCTASE CHAIN 2"/>
    <property type="match status" value="1"/>
</dbReference>
<comment type="catalytic activity">
    <reaction evidence="17 18">
        <text>a ubiquinone + NADH + 5 H(+)(in) = a ubiquinol + NAD(+) + 4 H(+)(out)</text>
        <dbReference type="Rhea" id="RHEA:29091"/>
        <dbReference type="Rhea" id="RHEA-COMP:9565"/>
        <dbReference type="Rhea" id="RHEA-COMP:9566"/>
        <dbReference type="ChEBI" id="CHEBI:15378"/>
        <dbReference type="ChEBI" id="CHEBI:16389"/>
        <dbReference type="ChEBI" id="CHEBI:17976"/>
        <dbReference type="ChEBI" id="CHEBI:57540"/>
        <dbReference type="ChEBI" id="CHEBI:57945"/>
        <dbReference type="EC" id="7.1.1.2"/>
    </reaction>
</comment>
<comment type="similarity">
    <text evidence="3 18">Belongs to the complex I subunit 2 family.</text>
</comment>
<evidence type="ECO:0000256" key="6">
    <source>
        <dbReference type="ARBA" id="ARBA00022448"/>
    </source>
</evidence>
<dbReference type="InterPro" id="IPR050175">
    <property type="entry name" value="Complex_I_Subunit_2"/>
</dbReference>
<reference evidence="20" key="1">
    <citation type="journal article" date="2018" name="J. ISSAAS">
        <title>The contribution of mitochondrial metagenomics to large-scale data mining and phylogenetic analysis of Coleoptera.</title>
        <authorList>
            <person name="Miller K."/>
            <person name="Linard B."/>
            <person name="Motyka M."/>
            <person name="Bocek M."/>
            <person name="Vogler A.P."/>
        </authorList>
    </citation>
    <scope>NUCLEOTIDE SEQUENCE</scope>
</reference>
<dbReference type="InterPro" id="IPR003917">
    <property type="entry name" value="NADH_UbQ_OxRdtase_chain2"/>
</dbReference>
<keyword evidence="15 18" id="KW-0496">Mitochondrion</keyword>
<evidence type="ECO:0000256" key="14">
    <source>
        <dbReference type="ARBA" id="ARBA00023075"/>
    </source>
</evidence>
<keyword evidence="8 18" id="KW-0812">Transmembrane</keyword>
<evidence type="ECO:0000256" key="13">
    <source>
        <dbReference type="ARBA" id="ARBA00023027"/>
    </source>
</evidence>
<keyword evidence="13 18" id="KW-0520">NAD</keyword>
<feature type="domain" description="NADH:quinone oxidoreductase/Mrp antiporter transmembrane" evidence="19">
    <location>
        <begin position="23"/>
        <end position="281"/>
    </location>
</feature>
<feature type="transmembrane region" description="Helical" evidence="18">
    <location>
        <begin position="270"/>
        <end position="294"/>
    </location>
</feature>
<evidence type="ECO:0000256" key="16">
    <source>
        <dbReference type="ARBA" id="ARBA00023136"/>
    </source>
</evidence>
<gene>
    <name evidence="20" type="primary">nad2</name>
</gene>
<evidence type="ECO:0000256" key="1">
    <source>
        <dbReference type="ARBA" id="ARBA00003257"/>
    </source>
</evidence>
<comment type="function">
    <text evidence="18">Core subunit of the mitochondrial membrane respiratory chain NADH dehydrogenase (Complex I) which catalyzes electron transfer from NADH through the respiratory chain, using ubiquinone as an electron acceptor. Essential for the catalytic activity and assembly of complex I.</text>
</comment>
<organism evidence="20">
    <name type="scientific">Tenebrionoidea sp. 9 KM-2017</name>
    <dbReference type="NCBI Taxonomy" id="2219487"/>
    <lineage>
        <taxon>Eukaryota</taxon>
        <taxon>Metazoa</taxon>
        <taxon>Ecdysozoa</taxon>
        <taxon>Arthropoda</taxon>
        <taxon>Hexapoda</taxon>
        <taxon>Insecta</taxon>
        <taxon>Pterygota</taxon>
        <taxon>Neoptera</taxon>
        <taxon>Endopterygota</taxon>
        <taxon>Coleoptera</taxon>
        <taxon>Polyphaga</taxon>
        <taxon>Cucujiformia</taxon>
    </lineage>
</organism>
<feature type="transmembrane region" description="Helical" evidence="18">
    <location>
        <begin position="7"/>
        <end position="27"/>
    </location>
</feature>
<protein>
    <recommendedName>
        <fullName evidence="5 18">NADH-ubiquinone oxidoreductase chain 2</fullName>
        <ecNumber evidence="4 18">7.1.1.2</ecNumber>
    </recommendedName>
</protein>
<evidence type="ECO:0000256" key="3">
    <source>
        <dbReference type="ARBA" id="ARBA00007012"/>
    </source>
</evidence>
<evidence type="ECO:0000256" key="11">
    <source>
        <dbReference type="ARBA" id="ARBA00022982"/>
    </source>
</evidence>
<dbReference type="Pfam" id="PF00361">
    <property type="entry name" value="Proton_antipo_M"/>
    <property type="match status" value="1"/>
</dbReference>
<proteinExistence type="inferred from homology"/>
<dbReference type="GO" id="GO:0005743">
    <property type="term" value="C:mitochondrial inner membrane"/>
    <property type="evidence" value="ECO:0007669"/>
    <property type="project" value="UniProtKB-SubCell"/>
</dbReference>
<keyword evidence="6" id="KW-0813">Transport</keyword>
<keyword evidence="10 18" id="KW-1278">Translocase</keyword>
<dbReference type="GO" id="GO:0008137">
    <property type="term" value="F:NADH dehydrogenase (ubiquinone) activity"/>
    <property type="evidence" value="ECO:0007669"/>
    <property type="project" value="UniProtKB-EC"/>
</dbReference>
<accession>A0A346RKG4</accession>
<dbReference type="PRINTS" id="PR01436">
    <property type="entry name" value="NADHDHGNASE2"/>
</dbReference>
<feature type="transmembrane region" description="Helical" evidence="18">
    <location>
        <begin position="59"/>
        <end position="78"/>
    </location>
</feature>
<evidence type="ECO:0000259" key="19">
    <source>
        <dbReference type="Pfam" id="PF00361"/>
    </source>
</evidence>
<dbReference type="PANTHER" id="PTHR46552">
    <property type="entry name" value="NADH-UBIQUINONE OXIDOREDUCTASE CHAIN 2"/>
    <property type="match status" value="1"/>
</dbReference>
<keyword evidence="16 18" id="KW-0472">Membrane</keyword>
<evidence type="ECO:0000256" key="2">
    <source>
        <dbReference type="ARBA" id="ARBA00004448"/>
    </source>
</evidence>
<dbReference type="GO" id="GO:0006120">
    <property type="term" value="P:mitochondrial electron transport, NADH to ubiquinone"/>
    <property type="evidence" value="ECO:0007669"/>
    <property type="project" value="InterPro"/>
</dbReference>
<keyword evidence="9 18" id="KW-0999">Mitochondrion inner membrane</keyword>
<evidence type="ECO:0000256" key="18">
    <source>
        <dbReference type="RuleBase" id="RU003403"/>
    </source>
</evidence>
<feature type="transmembrane region" description="Helical" evidence="18">
    <location>
        <begin position="315"/>
        <end position="334"/>
    </location>
</feature>
<dbReference type="EMBL" id="MG193531">
    <property type="protein sequence ID" value="AXS66561.1"/>
    <property type="molecule type" value="Genomic_DNA"/>
</dbReference>
<dbReference type="AlphaFoldDB" id="A0A346RKG4"/>
<dbReference type="InterPro" id="IPR001750">
    <property type="entry name" value="ND/Mrp_TM"/>
</dbReference>
<keyword evidence="7 18" id="KW-0679">Respiratory chain</keyword>
<evidence type="ECO:0000256" key="17">
    <source>
        <dbReference type="ARBA" id="ARBA00049551"/>
    </source>
</evidence>
<keyword evidence="12 18" id="KW-1133">Transmembrane helix</keyword>
<keyword evidence="11 18" id="KW-0249">Electron transport</keyword>
<keyword evidence="14 18" id="KW-0830">Ubiquinone</keyword>
<evidence type="ECO:0000256" key="7">
    <source>
        <dbReference type="ARBA" id="ARBA00022660"/>
    </source>
</evidence>